<dbReference type="EMBL" id="JALPQF010000007">
    <property type="protein sequence ID" value="MCK8480683.1"/>
    <property type="molecule type" value="Genomic_DNA"/>
</dbReference>
<evidence type="ECO:0000313" key="2">
    <source>
        <dbReference type="Proteomes" id="UP001203687"/>
    </source>
</evidence>
<name>A0ABT0H8J3_9FLAO</name>
<comment type="caution">
    <text evidence="1">The sequence shown here is derived from an EMBL/GenBank/DDBJ whole genome shotgun (WGS) entry which is preliminary data.</text>
</comment>
<dbReference type="RefSeq" id="WP_248412726.1">
    <property type="nucleotide sequence ID" value="NZ_JALPQF010000007.1"/>
</dbReference>
<proteinExistence type="predicted"/>
<organism evidence="1 2">
    <name type="scientific">Psychroserpens algicola</name>
    <dbReference type="NCBI Taxonomy" id="1719034"/>
    <lineage>
        <taxon>Bacteria</taxon>
        <taxon>Pseudomonadati</taxon>
        <taxon>Bacteroidota</taxon>
        <taxon>Flavobacteriia</taxon>
        <taxon>Flavobacteriales</taxon>
        <taxon>Flavobacteriaceae</taxon>
        <taxon>Psychroserpens</taxon>
    </lineage>
</organism>
<dbReference type="PROSITE" id="PS51257">
    <property type="entry name" value="PROKAR_LIPOPROTEIN"/>
    <property type="match status" value="1"/>
</dbReference>
<dbReference type="Proteomes" id="UP001203687">
    <property type="component" value="Unassembled WGS sequence"/>
</dbReference>
<evidence type="ECO:0000313" key="1">
    <source>
        <dbReference type="EMBL" id="MCK8480683.1"/>
    </source>
</evidence>
<accession>A0ABT0H8J3</accession>
<reference evidence="1" key="1">
    <citation type="submission" date="2022-04" db="EMBL/GenBank/DDBJ databases">
        <authorList>
            <person name="Ren T."/>
        </authorList>
    </citation>
    <scope>NUCLEOTIDE SEQUENCE</scope>
    <source>
        <strain evidence="1">F63249</strain>
    </source>
</reference>
<gene>
    <name evidence="1" type="ORF">MUY34_08630</name>
</gene>
<keyword evidence="2" id="KW-1185">Reference proteome</keyword>
<evidence type="ECO:0008006" key="3">
    <source>
        <dbReference type="Google" id="ProtNLM"/>
    </source>
</evidence>
<sequence>MKYKLLIVVLMVCILSACQRSKDKTQDAISAEVVEKSETEFVEAISEGNNKGLVSKVQLSQELLKKGLKPLKYTIKDNPAGGNNNLLTLSISFENDFNKILYINILDENGLETARAKLEVKGEKGHADYFDVMFRKDVEIKTKSSILVE</sequence>
<protein>
    <recommendedName>
        <fullName evidence="3">Lipoprotein</fullName>
    </recommendedName>
</protein>